<keyword evidence="2" id="KW-0812">Transmembrane</keyword>
<feature type="region of interest" description="Disordered" evidence="1">
    <location>
        <begin position="413"/>
        <end position="446"/>
    </location>
</feature>
<feature type="region of interest" description="Disordered" evidence="1">
    <location>
        <begin position="301"/>
        <end position="359"/>
    </location>
</feature>
<evidence type="ECO:0000256" key="2">
    <source>
        <dbReference type="SAM" id="Phobius"/>
    </source>
</evidence>
<proteinExistence type="predicted"/>
<feature type="compositionally biased region" description="Basic and acidic residues" evidence="1">
    <location>
        <begin position="413"/>
        <end position="429"/>
    </location>
</feature>
<organism evidence="3">
    <name type="scientific">Pseudo-nitzschia australis</name>
    <dbReference type="NCBI Taxonomy" id="44445"/>
    <lineage>
        <taxon>Eukaryota</taxon>
        <taxon>Sar</taxon>
        <taxon>Stramenopiles</taxon>
        <taxon>Ochrophyta</taxon>
        <taxon>Bacillariophyta</taxon>
        <taxon>Bacillariophyceae</taxon>
        <taxon>Bacillariophycidae</taxon>
        <taxon>Bacillariales</taxon>
        <taxon>Bacillariaceae</taxon>
        <taxon>Pseudo-nitzschia</taxon>
    </lineage>
</organism>
<gene>
    <name evidence="3" type="ORF">PAUS00366_LOCUS2129</name>
</gene>
<keyword evidence="2" id="KW-1133">Transmembrane helix</keyword>
<dbReference type="EMBL" id="HBIX01002816">
    <property type="protein sequence ID" value="CAE0709409.1"/>
    <property type="molecule type" value="Transcribed_RNA"/>
</dbReference>
<dbReference type="AlphaFoldDB" id="A0A7S4EEZ3"/>
<keyword evidence="2" id="KW-0472">Membrane</keyword>
<protein>
    <submittedName>
        <fullName evidence="3">Uncharacterized protein</fullName>
    </submittedName>
</protein>
<feature type="compositionally biased region" description="Basic and acidic residues" evidence="1">
    <location>
        <begin position="301"/>
        <end position="350"/>
    </location>
</feature>
<name>A0A7S4EEZ3_9STRA</name>
<evidence type="ECO:0000256" key="1">
    <source>
        <dbReference type="SAM" id="MobiDB-lite"/>
    </source>
</evidence>
<accession>A0A7S4EEZ3</accession>
<reference evidence="3" key="1">
    <citation type="submission" date="2021-01" db="EMBL/GenBank/DDBJ databases">
        <authorList>
            <person name="Corre E."/>
            <person name="Pelletier E."/>
            <person name="Niang G."/>
            <person name="Scheremetjew M."/>
            <person name="Finn R."/>
            <person name="Kale V."/>
            <person name="Holt S."/>
            <person name="Cochrane G."/>
            <person name="Meng A."/>
            <person name="Brown T."/>
            <person name="Cohen L."/>
        </authorList>
    </citation>
    <scope>NUCLEOTIDE SEQUENCE</scope>
    <source>
        <strain evidence="3">10249 10 AB</strain>
    </source>
</reference>
<evidence type="ECO:0000313" key="3">
    <source>
        <dbReference type="EMBL" id="CAE0709409.1"/>
    </source>
</evidence>
<feature type="transmembrane region" description="Helical" evidence="2">
    <location>
        <begin position="12"/>
        <end position="29"/>
    </location>
</feature>
<feature type="region of interest" description="Disordered" evidence="1">
    <location>
        <begin position="472"/>
        <end position="492"/>
    </location>
</feature>
<sequence>MVISFHTIITPYFCFFEFLAVVVIFQFWTTDGFSTQQQQQHPLRTVAGCRGTGLPSGSSLSFCNFQPDKNQYNRQIVGLSATNTDRNNEKAGRFYELISVEDADKMLQQERLIHQKEIRELKDLLDLQHKEIWELNGLHSHAQLPGADVDMGFVDSDIKNDSIDDTRFSTPSSTVIDDFINDDEYKQQHRQSHNAAERRTLEIELHQIDEENEELENEFNDRRHSHQNEIDEFQRIIYDVRDRSDCIRQELKLEFEYFERARVELEEMVNQEGLKVRQLEQQLLLARREQEILEKVAIDAKHQQQERQDQEEQERRQRESELEQEDRQRESELEQEDRQRQSELEQEGRQRQLNLEQEDQQRQLDLEQEDYHREQFQWERDEQLRQEHQELVELDRNQAEFDKTCATIFNEDRTNRDINDRQTSKEPQHEGVGVDGGGQGSQQHQYSVETTRSQCTAFAQYGAVHQQTVAASVKVQKTDPPQAKRTTRKNSDAHGIFMNFNDILM</sequence>